<keyword evidence="2" id="KW-1185">Reference proteome</keyword>
<proteinExistence type="predicted"/>
<dbReference type="GO" id="GO:0006120">
    <property type="term" value="P:mitochondrial electron transport, NADH to ubiquinone"/>
    <property type="evidence" value="ECO:0007669"/>
    <property type="project" value="TreeGrafter"/>
</dbReference>
<gene>
    <name evidence="1" type="primary">Ndufs6</name>
    <name evidence="1" type="ORF">Anas_05040</name>
</gene>
<keyword evidence="1" id="KW-0830">Ubiquinone</keyword>
<dbReference type="GO" id="GO:0005739">
    <property type="term" value="C:mitochondrion"/>
    <property type="evidence" value="ECO:0007669"/>
    <property type="project" value="GOC"/>
</dbReference>
<protein>
    <submittedName>
        <fullName evidence="1">NADH dehydrogenase [ubiquinone] iron-sulfur protein 6, mitochondrial</fullName>
    </submittedName>
</protein>
<accession>A0A5N5THS2</accession>
<evidence type="ECO:0000313" key="1">
    <source>
        <dbReference type="EMBL" id="KAB7505658.1"/>
    </source>
</evidence>
<name>A0A5N5THS2_9CRUS</name>
<dbReference type="PANTHER" id="PTHR13156">
    <property type="entry name" value="NADH-UBIQUINONE OXIDOREDUCTASE 13 KD-A SUBUNIT"/>
    <property type="match status" value="1"/>
</dbReference>
<reference evidence="1 2" key="1">
    <citation type="journal article" date="2019" name="PLoS Biol.">
        <title>Sex chromosomes control vertical transmission of feminizing Wolbachia symbionts in an isopod.</title>
        <authorList>
            <person name="Becking T."/>
            <person name="Chebbi M.A."/>
            <person name="Giraud I."/>
            <person name="Moumen B."/>
            <person name="Laverre T."/>
            <person name="Caubet Y."/>
            <person name="Peccoud J."/>
            <person name="Gilbert C."/>
            <person name="Cordaux R."/>
        </authorList>
    </citation>
    <scope>NUCLEOTIDE SEQUENCE [LARGE SCALE GENOMIC DNA]</scope>
    <source>
        <strain evidence="1">ANa2</strain>
        <tissue evidence="1">Whole body excluding digestive tract and cuticle</tissue>
    </source>
</reference>
<dbReference type="PANTHER" id="PTHR13156:SF0">
    <property type="entry name" value="NADH DEHYDROGENASE [UBIQUINONE] IRON-SULFUR PROTEIN 6, MITOCHONDRIAL"/>
    <property type="match status" value="1"/>
</dbReference>
<dbReference type="AlphaFoldDB" id="A0A5N5THS2"/>
<comment type="caution">
    <text evidence="1">The sequence shown here is derived from an EMBL/GenBank/DDBJ whole genome shotgun (WGS) entry which is preliminary data.</text>
</comment>
<dbReference type="OrthoDB" id="307899at2759"/>
<dbReference type="EMBL" id="SEYY01001155">
    <property type="protein sequence ID" value="KAB7505658.1"/>
    <property type="molecule type" value="Genomic_DNA"/>
</dbReference>
<evidence type="ECO:0000313" key="2">
    <source>
        <dbReference type="Proteomes" id="UP000326759"/>
    </source>
</evidence>
<organism evidence="1 2">
    <name type="scientific">Armadillidium nasatum</name>
    <dbReference type="NCBI Taxonomy" id="96803"/>
    <lineage>
        <taxon>Eukaryota</taxon>
        <taxon>Metazoa</taxon>
        <taxon>Ecdysozoa</taxon>
        <taxon>Arthropoda</taxon>
        <taxon>Crustacea</taxon>
        <taxon>Multicrustacea</taxon>
        <taxon>Malacostraca</taxon>
        <taxon>Eumalacostraca</taxon>
        <taxon>Peracarida</taxon>
        <taxon>Isopoda</taxon>
        <taxon>Oniscidea</taxon>
        <taxon>Crinocheta</taxon>
        <taxon>Armadillidiidae</taxon>
        <taxon>Armadillidium</taxon>
    </lineage>
</organism>
<dbReference type="Proteomes" id="UP000326759">
    <property type="component" value="Unassembled WGS sequence"/>
</dbReference>
<sequence length="91" mass="10271">MLRIANSLRRTHTLQSFYVASLHHSSAAYSDEKSADIPTHTGQVWDADDMRLARFEVAPKQVNSQWAINLIKEVPPKPIKGRIAVCEGWGR</sequence>